<organism evidence="1 2">
    <name type="scientific">Elysia marginata</name>
    <dbReference type="NCBI Taxonomy" id="1093978"/>
    <lineage>
        <taxon>Eukaryota</taxon>
        <taxon>Metazoa</taxon>
        <taxon>Spiralia</taxon>
        <taxon>Lophotrochozoa</taxon>
        <taxon>Mollusca</taxon>
        <taxon>Gastropoda</taxon>
        <taxon>Heterobranchia</taxon>
        <taxon>Euthyneura</taxon>
        <taxon>Panpulmonata</taxon>
        <taxon>Sacoglossa</taxon>
        <taxon>Placobranchoidea</taxon>
        <taxon>Plakobranchidae</taxon>
        <taxon>Elysia</taxon>
    </lineage>
</organism>
<dbReference type="AlphaFoldDB" id="A0AAV4GNZ6"/>
<reference evidence="1 2" key="1">
    <citation type="journal article" date="2021" name="Elife">
        <title>Chloroplast acquisition without the gene transfer in kleptoplastic sea slugs, Plakobranchus ocellatus.</title>
        <authorList>
            <person name="Maeda T."/>
            <person name="Takahashi S."/>
            <person name="Yoshida T."/>
            <person name="Shimamura S."/>
            <person name="Takaki Y."/>
            <person name="Nagai Y."/>
            <person name="Toyoda A."/>
            <person name="Suzuki Y."/>
            <person name="Arimoto A."/>
            <person name="Ishii H."/>
            <person name="Satoh N."/>
            <person name="Nishiyama T."/>
            <person name="Hasebe M."/>
            <person name="Maruyama T."/>
            <person name="Minagawa J."/>
            <person name="Obokata J."/>
            <person name="Shigenobu S."/>
        </authorList>
    </citation>
    <scope>NUCLEOTIDE SEQUENCE [LARGE SCALE GENOMIC DNA]</scope>
</reference>
<dbReference type="Proteomes" id="UP000762676">
    <property type="component" value="Unassembled WGS sequence"/>
</dbReference>
<sequence length="157" mass="15823">MLDLPSINGALVAMDSTDDVSLPGSLTVASAIAQSNTASTNTFNGAVVINNNLVVSAAAKTAAKFSSTDKEGLLSFSVNGSRFDLYGLENTPSVTAARGSLAIDRVKGKLYINTDGTVSGWNAVAVSSGGIVPGGNKLNTTLVIGSKDAQALSLITS</sequence>
<keyword evidence="2" id="KW-1185">Reference proteome</keyword>
<accession>A0AAV4GNZ6</accession>
<comment type="caution">
    <text evidence="1">The sequence shown here is derived from an EMBL/GenBank/DDBJ whole genome shotgun (WGS) entry which is preliminary data.</text>
</comment>
<proteinExistence type="predicted"/>
<evidence type="ECO:0000313" key="2">
    <source>
        <dbReference type="Proteomes" id="UP000762676"/>
    </source>
</evidence>
<feature type="non-terminal residue" evidence="1">
    <location>
        <position position="157"/>
    </location>
</feature>
<protein>
    <submittedName>
        <fullName evidence="1">Uncharacterized protein</fullName>
    </submittedName>
</protein>
<gene>
    <name evidence="1" type="ORF">ElyMa_000742300</name>
</gene>
<name>A0AAV4GNZ6_9GAST</name>
<dbReference type="EMBL" id="BMAT01001504">
    <property type="protein sequence ID" value="GFR87259.1"/>
    <property type="molecule type" value="Genomic_DNA"/>
</dbReference>
<evidence type="ECO:0000313" key="1">
    <source>
        <dbReference type="EMBL" id="GFR87259.1"/>
    </source>
</evidence>